<dbReference type="Pfam" id="PF00903">
    <property type="entry name" value="Glyoxalase"/>
    <property type="match status" value="2"/>
</dbReference>
<accession>A0A329M3P4</accession>
<feature type="domain" description="VOC" evidence="1">
    <location>
        <begin position="178"/>
        <end position="295"/>
    </location>
</feature>
<evidence type="ECO:0000259" key="1">
    <source>
        <dbReference type="PROSITE" id="PS51819"/>
    </source>
</evidence>
<dbReference type="PROSITE" id="PS51819">
    <property type="entry name" value="VOC"/>
    <property type="match status" value="2"/>
</dbReference>
<dbReference type="EMBL" id="QMFB01000026">
    <property type="protein sequence ID" value="RAV14454.1"/>
    <property type="molecule type" value="Genomic_DNA"/>
</dbReference>
<evidence type="ECO:0000313" key="3">
    <source>
        <dbReference type="Proteomes" id="UP000250369"/>
    </source>
</evidence>
<gene>
    <name evidence="2" type="ORF">DQG23_31695</name>
</gene>
<keyword evidence="3" id="KW-1185">Reference proteome</keyword>
<dbReference type="SUPFAM" id="SSF54593">
    <property type="entry name" value="Glyoxalase/Bleomycin resistance protein/Dihydroxybiphenyl dioxygenase"/>
    <property type="match status" value="2"/>
</dbReference>
<dbReference type="Gene3D" id="3.10.180.10">
    <property type="entry name" value="2,3-Dihydroxybiphenyl 1,2-Dioxygenase, domain 1"/>
    <property type="match status" value="2"/>
</dbReference>
<reference evidence="2 3" key="1">
    <citation type="journal article" date="2009" name="Int. J. Syst. Evol. Microbiol.">
        <title>Paenibacillus contaminans sp. nov., isolated from a contaminated laboratory plate.</title>
        <authorList>
            <person name="Chou J.H."/>
            <person name="Lee J.H."/>
            <person name="Lin M.C."/>
            <person name="Chang P.S."/>
            <person name="Arun A.B."/>
            <person name="Young C.C."/>
            <person name="Chen W.M."/>
        </authorList>
    </citation>
    <scope>NUCLEOTIDE SEQUENCE [LARGE SCALE GENOMIC DNA]</scope>
    <source>
        <strain evidence="2 3">CKOBP-6</strain>
    </source>
</reference>
<protein>
    <recommendedName>
        <fullName evidence="1">VOC domain-containing protein</fullName>
    </recommendedName>
</protein>
<dbReference type="InterPro" id="IPR052164">
    <property type="entry name" value="Anthracycline_SecMetBiosynth"/>
</dbReference>
<name>A0A329M3P4_9BACL</name>
<evidence type="ECO:0000313" key="2">
    <source>
        <dbReference type="EMBL" id="RAV14454.1"/>
    </source>
</evidence>
<dbReference type="PANTHER" id="PTHR33993">
    <property type="entry name" value="GLYOXALASE-RELATED"/>
    <property type="match status" value="1"/>
</dbReference>
<proteinExistence type="predicted"/>
<feature type="domain" description="VOC" evidence="1">
    <location>
        <begin position="48"/>
        <end position="164"/>
    </location>
</feature>
<dbReference type="AlphaFoldDB" id="A0A329M3P4"/>
<dbReference type="Proteomes" id="UP000250369">
    <property type="component" value="Unassembled WGS sequence"/>
</dbReference>
<dbReference type="CDD" id="cd06587">
    <property type="entry name" value="VOC"/>
    <property type="match status" value="2"/>
</dbReference>
<dbReference type="InterPro" id="IPR037523">
    <property type="entry name" value="VOC_core"/>
</dbReference>
<comment type="caution">
    <text evidence="2">The sequence shown here is derived from an EMBL/GenBank/DDBJ whole genome shotgun (WGS) entry which is preliminary data.</text>
</comment>
<dbReference type="InterPro" id="IPR004360">
    <property type="entry name" value="Glyas_Fos-R_dOase_dom"/>
</dbReference>
<dbReference type="InterPro" id="IPR029068">
    <property type="entry name" value="Glyas_Bleomycin-R_OHBP_Dase"/>
</dbReference>
<organism evidence="2 3">
    <name type="scientific">Paenibacillus contaminans</name>
    <dbReference type="NCBI Taxonomy" id="450362"/>
    <lineage>
        <taxon>Bacteria</taxon>
        <taxon>Bacillati</taxon>
        <taxon>Bacillota</taxon>
        <taxon>Bacilli</taxon>
        <taxon>Bacillales</taxon>
        <taxon>Paenibacillaceae</taxon>
        <taxon>Paenibacillus</taxon>
    </lineage>
</organism>
<sequence length="300" mass="34404">MRTAWTAHRQRHRNFFSTVSAVDHGLRRPIANHKREWSKMSKNGFQGHIAYLHLPVTRMDESLAWYERHLGAKISGKPHDDLGFIDFPEGPNVLLIGTNQPARAAFYLGDERKQVLGFRTTRIEELHRHMKEGGVTLEPIVSYGHGDFFYFDDPDGNFFMVHQLPDAVSKDDDPLVEGIRYIEFPVYDLEQTTDWYADILGFNKTLPGNPDLVFLDKEPGPNILMWRSQLRTNLNVYRGDEVTPLVGFRINEMDELHRYLSTSGVAVSEIEDAGTVGRFCRFTDPNGNLFMVHEPSQVVV</sequence>